<dbReference type="InterPro" id="IPR014044">
    <property type="entry name" value="CAP_dom"/>
</dbReference>
<reference evidence="3" key="1">
    <citation type="submission" date="2023-06" db="EMBL/GenBank/DDBJ databases">
        <authorList>
            <person name="Zeman M."/>
            <person name="Kubasova T."/>
            <person name="Jahodarova E."/>
            <person name="Nykrynova M."/>
            <person name="Rychlik I."/>
        </authorList>
    </citation>
    <scope>NUCLEOTIDE SEQUENCE</scope>
    <source>
        <strain evidence="3">15_COKtk</strain>
    </source>
</reference>
<proteinExistence type="predicted"/>
<dbReference type="SUPFAM" id="SSF49373">
    <property type="entry name" value="Invasin/intimin cell-adhesion fragments"/>
    <property type="match status" value="1"/>
</dbReference>
<dbReference type="Gene3D" id="3.40.33.10">
    <property type="entry name" value="CAP"/>
    <property type="match status" value="1"/>
</dbReference>
<dbReference type="CDD" id="cd05379">
    <property type="entry name" value="CAP_bacterial"/>
    <property type="match status" value="1"/>
</dbReference>
<feature type="domain" description="SLH" evidence="2">
    <location>
        <begin position="302"/>
        <end position="366"/>
    </location>
</feature>
<organism evidence="3 4">
    <name type="scientific">Collinsella ihumii</name>
    <dbReference type="NCBI Taxonomy" id="1720204"/>
    <lineage>
        <taxon>Bacteria</taxon>
        <taxon>Bacillati</taxon>
        <taxon>Actinomycetota</taxon>
        <taxon>Coriobacteriia</taxon>
        <taxon>Coriobacteriales</taxon>
        <taxon>Coriobacteriaceae</taxon>
        <taxon>Collinsella</taxon>
    </lineage>
</organism>
<feature type="domain" description="SLH" evidence="2">
    <location>
        <begin position="436"/>
        <end position="498"/>
    </location>
</feature>
<dbReference type="Pfam" id="PF00188">
    <property type="entry name" value="CAP"/>
    <property type="match status" value="1"/>
</dbReference>
<feature type="signal peptide" evidence="1">
    <location>
        <begin position="1"/>
        <end position="24"/>
    </location>
</feature>
<gene>
    <name evidence="3" type="ORF">QVN40_09400</name>
</gene>
<reference evidence="3" key="2">
    <citation type="submission" date="2023-08" db="EMBL/GenBank/DDBJ databases">
        <title>Identification and characterization of horizontal gene transfer across gut microbiota members of farm animals based on homology search.</title>
        <authorList>
            <person name="Schwarzerova J."/>
            <person name="Nykrynova M."/>
            <person name="Jureckova K."/>
            <person name="Cejkova D."/>
            <person name="Rychlik I."/>
        </authorList>
    </citation>
    <scope>NUCLEOTIDE SEQUENCE</scope>
    <source>
        <strain evidence="3">15_COKtk</strain>
    </source>
</reference>
<dbReference type="Pfam" id="PF02368">
    <property type="entry name" value="Big_2"/>
    <property type="match status" value="1"/>
</dbReference>
<dbReference type="InterPro" id="IPR008964">
    <property type="entry name" value="Invasin/intimin_cell_adhesion"/>
</dbReference>
<accession>A0AAW7JVX0</accession>
<dbReference type="PANTHER" id="PTHR31157:SF1">
    <property type="entry name" value="SCP DOMAIN-CONTAINING PROTEIN"/>
    <property type="match status" value="1"/>
</dbReference>
<dbReference type="PROSITE" id="PS51272">
    <property type="entry name" value="SLH"/>
    <property type="match status" value="3"/>
</dbReference>
<evidence type="ECO:0000259" key="2">
    <source>
        <dbReference type="PROSITE" id="PS51272"/>
    </source>
</evidence>
<dbReference type="Proteomes" id="UP001168505">
    <property type="component" value="Unassembled WGS sequence"/>
</dbReference>
<dbReference type="Gene3D" id="2.60.40.1080">
    <property type="match status" value="1"/>
</dbReference>
<protein>
    <submittedName>
        <fullName evidence="3">S-layer homology domain-containing protein</fullName>
    </submittedName>
</protein>
<dbReference type="RefSeq" id="WP_289827495.1">
    <property type="nucleotide sequence ID" value="NZ_JAUEIR010000008.1"/>
</dbReference>
<dbReference type="SUPFAM" id="SSF55797">
    <property type="entry name" value="PR-1-like"/>
    <property type="match status" value="1"/>
</dbReference>
<dbReference type="Pfam" id="PF00395">
    <property type="entry name" value="SLH"/>
    <property type="match status" value="3"/>
</dbReference>
<evidence type="ECO:0000313" key="3">
    <source>
        <dbReference type="EMBL" id="MDN0069908.1"/>
    </source>
</evidence>
<keyword evidence="1" id="KW-0732">Signal</keyword>
<feature type="chain" id="PRO_5043476756" evidence="1">
    <location>
        <begin position="25"/>
        <end position="498"/>
    </location>
</feature>
<comment type="caution">
    <text evidence="3">The sequence shown here is derived from an EMBL/GenBank/DDBJ whole genome shotgun (WGS) entry which is preliminary data.</text>
</comment>
<evidence type="ECO:0000313" key="4">
    <source>
        <dbReference type="Proteomes" id="UP001168505"/>
    </source>
</evidence>
<sequence length="498" mass="52867">MKRPRILAIALAAVLALTPALASAQPQSTSIAEPIVRTADDQAASDIDLQATYTTLNIPGTDLYDEAFEVLDIVNQHRTAEGLRPLTMDAELLAVAMQRAAETVVSYSHTRPNGTVCFTASSKMFGENIATGQWTAAEVMDDWMHSTGHRENIMNSSYASIGVGCFQAQDGALYWVQCFSPSAGTAATQPANIDVAHPVEVYTGHINPQIAVGIPGVEQTDDTAFMPRGSRNPIILQGINAGEQGWNTSYFINADSFTWTSSDESIMTVEPDGTLIALAPGDVTITGVSGGLQIDIFLTVTDESPFSDVDETQWYAEAVNFASSNGLITGYSGSDRFGIGDDMTRAQLVTVLFRIAEPNGADPNAVNTTGMSDVKNGEWYTSAANWAVENGVVNGFIQADGSALFKPDDPISREQLVTILANFTHADTAAADDSAFNALPDHSATSNWATPAVTWAVDEGIINGKDNGGTRVLAPGDVVTREQAAAILMNSYNLGVLP</sequence>
<dbReference type="PANTHER" id="PTHR31157">
    <property type="entry name" value="SCP DOMAIN-CONTAINING PROTEIN"/>
    <property type="match status" value="1"/>
</dbReference>
<feature type="domain" description="SLH" evidence="2">
    <location>
        <begin position="367"/>
        <end position="434"/>
    </location>
</feature>
<dbReference type="AlphaFoldDB" id="A0AAW7JVX0"/>
<dbReference type="InterPro" id="IPR035940">
    <property type="entry name" value="CAP_sf"/>
</dbReference>
<dbReference type="EMBL" id="JAUEIR010000008">
    <property type="protein sequence ID" value="MDN0069908.1"/>
    <property type="molecule type" value="Genomic_DNA"/>
</dbReference>
<dbReference type="InterPro" id="IPR001119">
    <property type="entry name" value="SLH_dom"/>
</dbReference>
<name>A0AAW7JVX0_9ACTN</name>
<dbReference type="InterPro" id="IPR003343">
    <property type="entry name" value="Big_2"/>
</dbReference>
<evidence type="ECO:0000256" key="1">
    <source>
        <dbReference type="SAM" id="SignalP"/>
    </source>
</evidence>